<gene>
    <name evidence="3" type="ORF">COX26_00695</name>
</gene>
<dbReference type="InterPro" id="IPR035901">
    <property type="entry name" value="GIY-YIG_endonuc_sf"/>
</dbReference>
<organism evidence="3 4">
    <name type="scientific">Candidatus Jorgensenbacteria bacterium CG23_combo_of_CG06-09_8_20_14_all_54_14</name>
    <dbReference type="NCBI Taxonomy" id="1974595"/>
    <lineage>
        <taxon>Bacteria</taxon>
        <taxon>Candidatus Joergenseniibacteriota</taxon>
    </lineage>
</organism>
<evidence type="ECO:0000259" key="2">
    <source>
        <dbReference type="PROSITE" id="PS50164"/>
    </source>
</evidence>
<dbReference type="InterPro" id="IPR000305">
    <property type="entry name" value="GIY-YIG_endonuc"/>
</dbReference>
<dbReference type="EMBL" id="PCRZ01000014">
    <property type="protein sequence ID" value="PIP30072.1"/>
    <property type="molecule type" value="Genomic_DNA"/>
</dbReference>
<keyword evidence="3" id="KW-0255">Endonuclease</keyword>
<evidence type="ECO:0000313" key="4">
    <source>
        <dbReference type="Proteomes" id="UP000228812"/>
    </source>
</evidence>
<comment type="caution">
    <text evidence="3">The sequence shown here is derived from an EMBL/GenBank/DDBJ whole genome shotgun (WGS) entry which is preliminary data.</text>
</comment>
<dbReference type="SUPFAM" id="SSF82771">
    <property type="entry name" value="GIY-YIG endonuclease"/>
    <property type="match status" value="1"/>
</dbReference>
<dbReference type="PANTHER" id="PTHR34477">
    <property type="entry name" value="UPF0213 PROTEIN YHBQ"/>
    <property type="match status" value="1"/>
</dbReference>
<dbReference type="AlphaFoldDB" id="A0A2G9ZA67"/>
<evidence type="ECO:0000256" key="1">
    <source>
        <dbReference type="ARBA" id="ARBA00007435"/>
    </source>
</evidence>
<dbReference type="GO" id="GO:0004519">
    <property type="term" value="F:endonuclease activity"/>
    <property type="evidence" value="ECO:0007669"/>
    <property type="project" value="UniProtKB-KW"/>
</dbReference>
<name>A0A2G9ZA67_9BACT</name>
<feature type="domain" description="GIY-YIG" evidence="2">
    <location>
        <begin position="2"/>
        <end position="78"/>
    </location>
</feature>
<keyword evidence="3" id="KW-0540">Nuclease</keyword>
<dbReference type="Proteomes" id="UP000228812">
    <property type="component" value="Unassembled WGS sequence"/>
</dbReference>
<reference evidence="3 4" key="1">
    <citation type="submission" date="2017-09" db="EMBL/GenBank/DDBJ databases">
        <title>Depth-based differentiation of microbial function through sediment-hosted aquifers and enrichment of novel symbionts in the deep terrestrial subsurface.</title>
        <authorList>
            <person name="Probst A.J."/>
            <person name="Ladd B."/>
            <person name="Jarett J.K."/>
            <person name="Geller-Mcgrath D.E."/>
            <person name="Sieber C.M."/>
            <person name="Emerson J.B."/>
            <person name="Anantharaman K."/>
            <person name="Thomas B.C."/>
            <person name="Malmstrom R."/>
            <person name="Stieglmeier M."/>
            <person name="Klingl A."/>
            <person name="Woyke T."/>
            <person name="Ryan C.M."/>
            <person name="Banfield J.F."/>
        </authorList>
    </citation>
    <scope>NUCLEOTIDE SEQUENCE [LARGE SCALE GENOMIC DNA]</scope>
    <source>
        <strain evidence="3">CG23_combo_of_CG06-09_8_20_14_all_54_14</strain>
    </source>
</reference>
<dbReference type="Pfam" id="PF01541">
    <property type="entry name" value="GIY-YIG"/>
    <property type="match status" value="1"/>
</dbReference>
<protein>
    <submittedName>
        <fullName evidence="3">Endonuclease</fullName>
    </submittedName>
</protein>
<dbReference type="PANTHER" id="PTHR34477:SF1">
    <property type="entry name" value="UPF0213 PROTEIN YHBQ"/>
    <property type="match status" value="1"/>
</dbReference>
<accession>A0A2G9ZA67</accession>
<evidence type="ECO:0000313" key="3">
    <source>
        <dbReference type="EMBL" id="PIP30072.1"/>
    </source>
</evidence>
<sequence>MFMFSIYVLKSVRNRKRYVGSTGKDPKARLAEHNVGANAWTKANKPFILVYSEQYSSKTEALKREKFLKSGQGRKFLDKILPR</sequence>
<dbReference type="Gene3D" id="3.40.1440.10">
    <property type="entry name" value="GIY-YIG endonuclease"/>
    <property type="match status" value="1"/>
</dbReference>
<comment type="similarity">
    <text evidence="1">Belongs to the UPF0213 family.</text>
</comment>
<dbReference type="InterPro" id="IPR050190">
    <property type="entry name" value="UPF0213_domain"/>
</dbReference>
<dbReference type="PROSITE" id="PS50164">
    <property type="entry name" value="GIY_YIG"/>
    <property type="match status" value="1"/>
</dbReference>
<keyword evidence="3" id="KW-0378">Hydrolase</keyword>
<proteinExistence type="inferred from homology"/>